<dbReference type="InterPro" id="IPR052220">
    <property type="entry name" value="METTL25"/>
</dbReference>
<dbReference type="AlphaFoldDB" id="A0A0N4WYI5"/>
<organism evidence="3">
    <name type="scientific">Haemonchus placei</name>
    <name type="common">Barber's pole worm</name>
    <dbReference type="NCBI Taxonomy" id="6290"/>
    <lineage>
        <taxon>Eukaryota</taxon>
        <taxon>Metazoa</taxon>
        <taxon>Ecdysozoa</taxon>
        <taxon>Nematoda</taxon>
        <taxon>Chromadorea</taxon>
        <taxon>Rhabditida</taxon>
        <taxon>Rhabditina</taxon>
        <taxon>Rhabditomorpha</taxon>
        <taxon>Strongyloidea</taxon>
        <taxon>Trichostrongylidae</taxon>
        <taxon>Haemonchus</taxon>
    </lineage>
</organism>
<protein>
    <submittedName>
        <fullName evidence="3">Methyltranfer_dom domain-containing protein</fullName>
    </submittedName>
</protein>
<evidence type="ECO:0000313" key="2">
    <source>
        <dbReference type="Proteomes" id="UP000268014"/>
    </source>
</evidence>
<reference evidence="1 2" key="2">
    <citation type="submission" date="2018-11" db="EMBL/GenBank/DDBJ databases">
        <authorList>
            <consortium name="Pathogen Informatics"/>
        </authorList>
    </citation>
    <scope>NUCLEOTIDE SEQUENCE [LARGE SCALE GENOMIC DNA]</scope>
    <source>
        <strain evidence="1 2">MHpl1</strain>
    </source>
</reference>
<sequence>MDTLFQHVFGRYAWLMDCFMTDYFISDHWNRLPPSWQSAFKDAEPEDLVCLVTVSHYPSKVVLPLSILCLKSIISRLPSRSAVRSSSDIAKACGMRSRNALVPSDRASIGIAANNILRTKMKLKKQYEIDCVVRMATILRENEAGPFFNTLIDIGAGMGHLARVLSIAFPDCPVVAVEQDKELVQRSIELDHTVPKFHKNFIPPRHHCESVQSGFYGSCLDELSEELVLIS</sequence>
<name>A0A0N4WYI5_HAEPC</name>
<dbReference type="PANTHER" id="PTHR12496:SF2">
    <property type="entry name" value="METHYLTRANSFERASE-LIKE PROTEIN 25B"/>
    <property type="match status" value="1"/>
</dbReference>
<keyword evidence="2" id="KW-1185">Reference proteome</keyword>
<accession>A0A0N4WYI5</accession>
<dbReference type="PANTHER" id="PTHR12496">
    <property type="entry name" value="CGI-41 METHYLTRANSFERASE"/>
    <property type="match status" value="1"/>
</dbReference>
<dbReference type="EMBL" id="UZAF01019669">
    <property type="protein sequence ID" value="VDO62498.1"/>
    <property type="molecule type" value="Genomic_DNA"/>
</dbReference>
<reference evidence="3" key="1">
    <citation type="submission" date="2017-02" db="UniProtKB">
        <authorList>
            <consortium name="WormBaseParasite"/>
        </authorList>
    </citation>
    <scope>IDENTIFICATION</scope>
</reference>
<evidence type="ECO:0000313" key="3">
    <source>
        <dbReference type="WBParaSite" id="HPLM_0001693901-mRNA-1"/>
    </source>
</evidence>
<proteinExistence type="predicted"/>
<dbReference type="OrthoDB" id="5875367at2759"/>
<dbReference type="SUPFAM" id="SSF53335">
    <property type="entry name" value="S-adenosyl-L-methionine-dependent methyltransferases"/>
    <property type="match status" value="1"/>
</dbReference>
<evidence type="ECO:0000313" key="1">
    <source>
        <dbReference type="EMBL" id="VDO62498.1"/>
    </source>
</evidence>
<dbReference type="OMA" id="GMRSRNA"/>
<dbReference type="WBParaSite" id="HPLM_0001693901-mRNA-1">
    <property type="protein sequence ID" value="HPLM_0001693901-mRNA-1"/>
    <property type="gene ID" value="HPLM_0001693901"/>
</dbReference>
<dbReference type="InterPro" id="IPR029063">
    <property type="entry name" value="SAM-dependent_MTases_sf"/>
</dbReference>
<gene>
    <name evidence="1" type="ORF">HPLM_LOCUS16931</name>
</gene>
<dbReference type="STRING" id="6290.A0A0N4WYI5"/>
<dbReference type="Proteomes" id="UP000268014">
    <property type="component" value="Unassembled WGS sequence"/>
</dbReference>